<comment type="caution">
    <text evidence="3">The sequence shown here is derived from an EMBL/GenBank/DDBJ whole genome shotgun (WGS) entry which is preliminary data.</text>
</comment>
<gene>
    <name evidence="3" type="ORF">F5890DRAFT_1556744</name>
</gene>
<dbReference type="AlphaFoldDB" id="A0AA38URL0"/>
<feature type="transmembrane region" description="Helical" evidence="1">
    <location>
        <begin position="129"/>
        <end position="153"/>
    </location>
</feature>
<keyword evidence="1" id="KW-1133">Transmembrane helix</keyword>
<sequence length="366" mass="40661">MATIIKVSASAPLVAPPSFVLTGAWINLLFYSVEFLVGSYYFFKVPQKKIKALVVVTLLVDTVGTISTCQYTWVALITLSEKTLLIPANKTVQAVAEPFLLASTMSSLSAFIEQSYFAHRVWTITHSRLIISILCALIVIPMACVLASIALALKLDPAVDQSDMATLNIIASFLGVITDVVIAVYLVYKLRSINLIQFSYSTKYLIRKITAYTVACGCITACFTIVTTTLTFVSVGPFMIFFACNGRVYTLTILANFLLFHEWRRDYDEKRRSSHNDNDNQNTYLRWKGSTWSRRFTTSLSNISTPSPRYPPSALKHSRTSVSVVRMEIHGAVQGAVHETFQKPVPGPPFSIESIFSKSEEDLGES</sequence>
<name>A0AA38URL0_9AGAR</name>
<feature type="domain" description="DUF6534" evidence="2">
    <location>
        <begin position="176"/>
        <end position="257"/>
    </location>
</feature>
<dbReference type="EMBL" id="MU802110">
    <property type="protein sequence ID" value="KAJ3981507.1"/>
    <property type="molecule type" value="Genomic_DNA"/>
</dbReference>
<dbReference type="Proteomes" id="UP001163850">
    <property type="component" value="Unassembled WGS sequence"/>
</dbReference>
<accession>A0AA38URL0</accession>
<protein>
    <recommendedName>
        <fullName evidence="2">DUF6534 domain-containing protein</fullName>
    </recommendedName>
</protein>
<organism evidence="3 4">
    <name type="scientific">Lentinula detonsa</name>
    <dbReference type="NCBI Taxonomy" id="2804962"/>
    <lineage>
        <taxon>Eukaryota</taxon>
        <taxon>Fungi</taxon>
        <taxon>Dikarya</taxon>
        <taxon>Basidiomycota</taxon>
        <taxon>Agaricomycotina</taxon>
        <taxon>Agaricomycetes</taxon>
        <taxon>Agaricomycetidae</taxon>
        <taxon>Agaricales</taxon>
        <taxon>Marasmiineae</taxon>
        <taxon>Omphalotaceae</taxon>
        <taxon>Lentinula</taxon>
    </lineage>
</organism>
<evidence type="ECO:0000259" key="2">
    <source>
        <dbReference type="Pfam" id="PF20152"/>
    </source>
</evidence>
<dbReference type="Pfam" id="PF20152">
    <property type="entry name" value="DUF6534"/>
    <property type="match status" value="1"/>
</dbReference>
<feature type="transmembrane region" description="Helical" evidence="1">
    <location>
        <begin position="165"/>
        <end position="188"/>
    </location>
</feature>
<evidence type="ECO:0000256" key="1">
    <source>
        <dbReference type="SAM" id="Phobius"/>
    </source>
</evidence>
<evidence type="ECO:0000313" key="4">
    <source>
        <dbReference type="Proteomes" id="UP001163850"/>
    </source>
</evidence>
<feature type="transmembrane region" description="Helical" evidence="1">
    <location>
        <begin position="238"/>
        <end position="260"/>
    </location>
</feature>
<keyword evidence="1" id="KW-0472">Membrane</keyword>
<reference evidence="3" key="1">
    <citation type="submission" date="2022-08" db="EMBL/GenBank/DDBJ databases">
        <authorList>
            <consortium name="DOE Joint Genome Institute"/>
            <person name="Min B."/>
            <person name="Riley R."/>
            <person name="Sierra-Patev S."/>
            <person name="Naranjo-Ortiz M."/>
            <person name="Looney B."/>
            <person name="Konkel Z."/>
            <person name="Slot J.C."/>
            <person name="Sakamoto Y."/>
            <person name="Steenwyk J.L."/>
            <person name="Rokas A."/>
            <person name="Carro J."/>
            <person name="Camarero S."/>
            <person name="Ferreira P."/>
            <person name="Molpeceres G."/>
            <person name="Ruiz-Duenas F.J."/>
            <person name="Serrano A."/>
            <person name="Henrissat B."/>
            <person name="Drula E."/>
            <person name="Hughes K.W."/>
            <person name="Mata J.L."/>
            <person name="Ishikawa N.K."/>
            <person name="Vargas-Isla R."/>
            <person name="Ushijima S."/>
            <person name="Smith C.A."/>
            <person name="Ahrendt S."/>
            <person name="Andreopoulos W."/>
            <person name="He G."/>
            <person name="Labutti K."/>
            <person name="Lipzen A."/>
            <person name="Ng V."/>
            <person name="Sandor L."/>
            <person name="Barry K."/>
            <person name="Martinez A.T."/>
            <person name="Xiao Y."/>
            <person name="Gibbons J.G."/>
            <person name="Terashima K."/>
            <person name="Hibbett D.S."/>
            <person name="Grigoriev I.V."/>
        </authorList>
    </citation>
    <scope>NUCLEOTIDE SEQUENCE</scope>
    <source>
        <strain evidence="3">TFB7829</strain>
    </source>
</reference>
<proteinExistence type="predicted"/>
<feature type="transmembrane region" description="Helical" evidence="1">
    <location>
        <begin position="24"/>
        <end position="43"/>
    </location>
</feature>
<dbReference type="InterPro" id="IPR045339">
    <property type="entry name" value="DUF6534"/>
</dbReference>
<evidence type="ECO:0000313" key="3">
    <source>
        <dbReference type="EMBL" id="KAJ3981507.1"/>
    </source>
</evidence>
<keyword evidence="1" id="KW-0812">Transmembrane</keyword>
<feature type="transmembrane region" description="Helical" evidence="1">
    <location>
        <begin position="209"/>
        <end position="232"/>
    </location>
</feature>